<reference evidence="2" key="1">
    <citation type="submission" date="2013-05" db="EMBL/GenBank/DDBJ databases">
        <title>Draft genome sequences of six wheat associated Fusarium spp. isolates.</title>
        <authorList>
            <person name="Moolhuijzen P.M."/>
            <person name="Manners J.M."/>
            <person name="Wilcox S."/>
            <person name="Bellgard M.I."/>
            <person name="Gardiner D.M."/>
        </authorList>
    </citation>
    <scope>NUCLEOTIDE SEQUENCE</scope>
    <source>
        <strain evidence="2">CS3069</strain>
    </source>
</reference>
<sequence length="548" mass="60905">MRVFSQLRLLGPPSLLALFFGGVTLILMGVNAISAPELRDRARFSTQRRFRCGSQLSIQTWLAIVGVGFGLLAYGFQEAYFHLFDWWSSRQSRREAGLCYSRYLNSQPRAPLVYGLRGFPGFITLRYLLSLLSIAASIGYKFGISQVEIITVENLNQEQFKVSLTPVQALNAGTPSPWLGDAPQSNNSRGFFHDHLKSIDLNHPPHNITMTSLANCTGTFHLLDEGRVVSREIVLVANLTEDEGSFTMSSNHTGWSRIQTSNRNWFNKTAKSDRAVVDYRANGPGEIQIQWARFGPWYNGTSEDSQSSESKVIARRLTYNLHYAVAEIQRFVSGGDCSRLAERYSDNINSGSLTIFSNNYTAPEFKSTAMMHFQSWVDAVIDSEETSVFEGVSVFVRAMMTAAVYSVMNDHKYPTIGVVPSGVQPFGPEDTFWADWNYYGDIEYPYYAGFRTSEATGSYLAAAYIFSVIGISGVIVGFLRLYAGPPALTSWMGQHVYLALSGSLSIGGKADYLATGYEAAKDGLGNLRLPSDSQSPLKYQELRTEEGR</sequence>
<accession>A0A090MCB0</accession>
<keyword evidence="1" id="KW-0812">Transmembrane</keyword>
<evidence type="ECO:0000256" key="1">
    <source>
        <dbReference type="SAM" id="Phobius"/>
    </source>
</evidence>
<organism evidence="2">
    <name type="scientific">Fusarium clavum</name>
    <dbReference type="NCBI Taxonomy" id="2594811"/>
    <lineage>
        <taxon>Eukaryota</taxon>
        <taxon>Fungi</taxon>
        <taxon>Dikarya</taxon>
        <taxon>Ascomycota</taxon>
        <taxon>Pezizomycotina</taxon>
        <taxon>Sordariomycetes</taxon>
        <taxon>Hypocreomycetidae</taxon>
        <taxon>Hypocreales</taxon>
        <taxon>Nectriaceae</taxon>
        <taxon>Fusarium</taxon>
        <taxon>Fusarium incarnatum-equiseti species complex</taxon>
    </lineage>
</organism>
<comment type="caution">
    <text evidence="2">The sequence shown here is derived from an EMBL/GenBank/DDBJ whole genome shotgun (WGS) entry which is preliminary data.</text>
</comment>
<gene>
    <name evidence="2" type="ORF">BN850_0073030</name>
</gene>
<dbReference type="EMBL" id="CBMI010001970">
    <property type="protein sequence ID" value="CEG04744.1"/>
    <property type="molecule type" value="Genomic_DNA"/>
</dbReference>
<feature type="transmembrane region" description="Helical" evidence="1">
    <location>
        <begin position="119"/>
        <end position="140"/>
    </location>
</feature>
<feature type="transmembrane region" description="Helical" evidence="1">
    <location>
        <begin position="15"/>
        <end position="35"/>
    </location>
</feature>
<evidence type="ECO:0000313" key="2">
    <source>
        <dbReference type="EMBL" id="CEG04744.1"/>
    </source>
</evidence>
<keyword evidence="1" id="KW-1133">Transmembrane helix</keyword>
<protein>
    <submittedName>
        <fullName evidence="2">WGS project CBMI000000000 data, contig CS3069_c001972</fullName>
    </submittedName>
</protein>
<proteinExistence type="predicted"/>
<feature type="transmembrane region" description="Helical" evidence="1">
    <location>
        <begin position="459"/>
        <end position="483"/>
    </location>
</feature>
<keyword evidence="1" id="KW-0472">Membrane</keyword>
<dbReference type="AlphaFoldDB" id="A0A090MCB0"/>
<feature type="transmembrane region" description="Helical" evidence="1">
    <location>
        <begin position="56"/>
        <end position="76"/>
    </location>
</feature>
<name>A0A090MCB0_9HYPO</name>